<dbReference type="Pfam" id="PF07962">
    <property type="entry name" value="Swi3"/>
    <property type="match status" value="1"/>
</dbReference>
<evidence type="ECO:0000256" key="7">
    <source>
        <dbReference type="SAM" id="MobiDB-lite"/>
    </source>
</evidence>
<comment type="subcellular location">
    <subcellularLocation>
        <location evidence="1 6">Nucleus</location>
    </subcellularLocation>
</comment>
<feature type="compositionally biased region" description="Low complexity" evidence="7">
    <location>
        <begin position="211"/>
        <end position="235"/>
    </location>
</feature>
<comment type="caution">
    <text evidence="9">The sequence shown here is derived from an EMBL/GenBank/DDBJ whole genome shotgun (WGS) entry which is preliminary data.</text>
</comment>
<feature type="region of interest" description="Disordered" evidence="7">
    <location>
        <begin position="196"/>
        <end position="237"/>
    </location>
</feature>
<proteinExistence type="inferred from homology"/>
<keyword evidence="4 6" id="KW-0539">Nucleus</keyword>
<dbReference type="Proteomes" id="UP000274822">
    <property type="component" value="Unassembled WGS sequence"/>
</dbReference>
<evidence type="ECO:0000256" key="4">
    <source>
        <dbReference type="ARBA" id="ARBA00023242"/>
    </source>
</evidence>
<dbReference type="InterPro" id="IPR012923">
    <property type="entry name" value="Csm3"/>
</dbReference>
<keyword evidence="5 6" id="KW-0131">Cell cycle</keyword>
<evidence type="ECO:0000313" key="9">
    <source>
        <dbReference type="EMBL" id="RUS25653.1"/>
    </source>
</evidence>
<dbReference type="InterPro" id="IPR040038">
    <property type="entry name" value="TIPIN/Csm3/Swi3"/>
</dbReference>
<feature type="compositionally biased region" description="Polar residues" evidence="7">
    <location>
        <begin position="141"/>
        <end position="152"/>
    </location>
</feature>
<dbReference type="GO" id="GO:0031297">
    <property type="term" value="P:replication fork processing"/>
    <property type="evidence" value="ECO:0007669"/>
    <property type="project" value="UniProtKB-UniRule"/>
</dbReference>
<dbReference type="GO" id="GO:0031298">
    <property type="term" value="C:replication fork protection complex"/>
    <property type="evidence" value="ECO:0007669"/>
    <property type="project" value="TreeGrafter"/>
</dbReference>
<keyword evidence="10" id="KW-1185">Reference proteome</keyword>
<comment type="similarity">
    <text evidence="2 6">Belongs to the CSM3 family.</text>
</comment>
<comment type="function">
    <text evidence="6">Plays an important role in the control of DNA replication and the maintenance of replication fork stability.</text>
</comment>
<sequence length="261" mass="29166">MPSCKLLSNKGLSQLRHKGLKLRFQGKGNEAKDLRKLMNFYQIWAHALYPRVQFRDFVRKAEKTCREKRCRVHLAQWQNEVRHGTTDATLAEHGLSGMTLEDEENVARSGSRPVSIDRDEAIQHSKEPQLSPQPPARLHHSTSSSPPRQNHNAVASTSSSRLTTATAPTSTSTDGPAPLSPLERIQFNRAKALAKLAERRRQPEEEEKAKASQQATTVSQQTTIANGGSAAASSSRVMGPFEFDEEPMDEMDPAEEYFDEF</sequence>
<organism evidence="9 10">
    <name type="scientific">Jimgerdemannia flammicorona</name>
    <dbReference type="NCBI Taxonomy" id="994334"/>
    <lineage>
        <taxon>Eukaryota</taxon>
        <taxon>Fungi</taxon>
        <taxon>Fungi incertae sedis</taxon>
        <taxon>Mucoromycota</taxon>
        <taxon>Mucoromycotina</taxon>
        <taxon>Endogonomycetes</taxon>
        <taxon>Endogonales</taxon>
        <taxon>Endogonaceae</taxon>
        <taxon>Jimgerdemannia</taxon>
    </lineage>
</organism>
<feature type="domain" description="Chromosome segregation in meiosis protein 3" evidence="8">
    <location>
        <begin position="5"/>
        <end position="81"/>
    </location>
</feature>
<evidence type="ECO:0000256" key="6">
    <source>
        <dbReference type="RuleBase" id="RU366049"/>
    </source>
</evidence>
<dbReference type="GO" id="GO:0000076">
    <property type="term" value="P:DNA replication checkpoint signaling"/>
    <property type="evidence" value="ECO:0007669"/>
    <property type="project" value="UniProtKB-UniRule"/>
</dbReference>
<dbReference type="EMBL" id="RBNJ01012411">
    <property type="protein sequence ID" value="RUS25653.1"/>
    <property type="molecule type" value="Genomic_DNA"/>
</dbReference>
<dbReference type="GO" id="GO:0006974">
    <property type="term" value="P:DNA damage response"/>
    <property type="evidence" value="ECO:0007669"/>
    <property type="project" value="UniProtKB-KW"/>
</dbReference>
<dbReference type="PANTHER" id="PTHR13220">
    <property type="entry name" value="TIMELESS INTERACTING-RELATED"/>
    <property type="match status" value="1"/>
</dbReference>
<evidence type="ECO:0000313" key="10">
    <source>
        <dbReference type="Proteomes" id="UP000274822"/>
    </source>
</evidence>
<name>A0A433Q7A1_9FUNG</name>
<evidence type="ECO:0000256" key="5">
    <source>
        <dbReference type="ARBA" id="ARBA00023306"/>
    </source>
</evidence>
<evidence type="ECO:0000256" key="2">
    <source>
        <dbReference type="ARBA" id="ARBA00006075"/>
    </source>
</evidence>
<reference evidence="9 10" key="1">
    <citation type="journal article" date="2018" name="New Phytol.">
        <title>Phylogenomics of Endogonaceae and evolution of mycorrhizas within Mucoromycota.</title>
        <authorList>
            <person name="Chang Y."/>
            <person name="Desiro A."/>
            <person name="Na H."/>
            <person name="Sandor L."/>
            <person name="Lipzen A."/>
            <person name="Clum A."/>
            <person name="Barry K."/>
            <person name="Grigoriev I.V."/>
            <person name="Martin F.M."/>
            <person name="Stajich J.E."/>
            <person name="Smith M.E."/>
            <person name="Bonito G."/>
            <person name="Spatafora J.W."/>
        </authorList>
    </citation>
    <scope>NUCLEOTIDE SEQUENCE [LARGE SCALE GENOMIC DNA]</scope>
    <source>
        <strain evidence="9 10">AD002</strain>
    </source>
</reference>
<gene>
    <name evidence="9" type="ORF">BC938DRAFT_471839</name>
</gene>
<keyword evidence="3 6" id="KW-0227">DNA damage</keyword>
<dbReference type="AlphaFoldDB" id="A0A433Q7A1"/>
<feature type="region of interest" description="Disordered" evidence="7">
    <location>
        <begin position="124"/>
        <end position="182"/>
    </location>
</feature>
<evidence type="ECO:0000256" key="3">
    <source>
        <dbReference type="ARBA" id="ARBA00022763"/>
    </source>
</evidence>
<feature type="compositionally biased region" description="Basic and acidic residues" evidence="7">
    <location>
        <begin position="196"/>
        <end position="210"/>
    </location>
</feature>
<dbReference type="GO" id="GO:0003677">
    <property type="term" value="F:DNA binding"/>
    <property type="evidence" value="ECO:0007669"/>
    <property type="project" value="TreeGrafter"/>
</dbReference>
<evidence type="ECO:0000256" key="1">
    <source>
        <dbReference type="ARBA" id="ARBA00004123"/>
    </source>
</evidence>
<feature type="compositionally biased region" description="Low complexity" evidence="7">
    <location>
        <begin position="153"/>
        <end position="173"/>
    </location>
</feature>
<evidence type="ECO:0000259" key="8">
    <source>
        <dbReference type="Pfam" id="PF07962"/>
    </source>
</evidence>
<dbReference type="GO" id="GO:0043111">
    <property type="term" value="P:replication fork arrest"/>
    <property type="evidence" value="ECO:0007669"/>
    <property type="project" value="TreeGrafter"/>
</dbReference>
<accession>A0A433Q7A1</accession>
<protein>
    <recommendedName>
        <fullName evidence="6">Chromosome segregation in meiosis protein</fullName>
    </recommendedName>
</protein>
<dbReference type="PANTHER" id="PTHR13220:SF11">
    <property type="entry name" value="TIMELESS-INTERACTING PROTEIN"/>
    <property type="match status" value="1"/>
</dbReference>